<keyword evidence="2" id="KW-1185">Reference proteome</keyword>
<dbReference type="AlphaFoldDB" id="A0A4Z0JEZ7"/>
<comment type="caution">
    <text evidence="1">The sequence shown here is derived from an EMBL/GenBank/DDBJ whole genome shotgun (WGS) entry which is preliminary data.</text>
</comment>
<dbReference type="Proteomes" id="UP000298021">
    <property type="component" value="Unassembled WGS sequence"/>
</dbReference>
<proteinExistence type="predicted"/>
<accession>A0A4Z0JEZ7</accession>
<name>A0A4Z0JEZ7_9LACO</name>
<gene>
    <name evidence="1" type="ORF">EGT49_11405</name>
</gene>
<evidence type="ECO:0000313" key="1">
    <source>
        <dbReference type="EMBL" id="TGD21328.1"/>
    </source>
</evidence>
<evidence type="ECO:0000313" key="2">
    <source>
        <dbReference type="Proteomes" id="UP000298021"/>
    </source>
</evidence>
<dbReference type="EMBL" id="RKLY01000040">
    <property type="protein sequence ID" value="TGD21328.1"/>
    <property type="molecule type" value="Genomic_DNA"/>
</dbReference>
<sequence>MATPFLILILFLKKKSIKAINVYSASRLQINFALTTNRTVSSSDFTKSTAKNFNLVWSNISGKCSALKFHLAFLMPSGRPSLETFSGFEKGFKSCPERSSHFPEMLRKTASQHNQALATTK</sequence>
<reference evidence="1 2" key="1">
    <citation type="submission" date="2018-10" db="EMBL/GenBank/DDBJ databases">
        <title>Lactobacillus sp. R7 and Lactobacillus sp. R19 isolated from fermented mustard green product of Taiwan.</title>
        <authorList>
            <person name="Lin S.-T."/>
        </authorList>
    </citation>
    <scope>NUCLEOTIDE SEQUENCE [LARGE SCALE GENOMIC DNA]</scope>
    <source>
        <strain evidence="1 2">BCRC 81127</strain>
    </source>
</reference>
<organism evidence="1 2">
    <name type="scientific">Companilactobacillus suantsaicola</name>
    <dbReference type="NCBI Taxonomy" id="2487723"/>
    <lineage>
        <taxon>Bacteria</taxon>
        <taxon>Bacillati</taxon>
        <taxon>Bacillota</taxon>
        <taxon>Bacilli</taxon>
        <taxon>Lactobacillales</taxon>
        <taxon>Lactobacillaceae</taxon>
        <taxon>Companilactobacillus</taxon>
    </lineage>
</organism>
<protein>
    <submittedName>
        <fullName evidence="1">Uncharacterized protein</fullName>
    </submittedName>
</protein>